<dbReference type="AlphaFoldDB" id="W9S219"/>
<protein>
    <submittedName>
        <fullName evidence="2">Uncharacterized protein</fullName>
    </submittedName>
</protein>
<dbReference type="EMBL" id="KE345942">
    <property type="protein sequence ID" value="EXC21436.1"/>
    <property type="molecule type" value="Genomic_DNA"/>
</dbReference>
<organism evidence="2 3">
    <name type="scientific">Morus notabilis</name>
    <dbReference type="NCBI Taxonomy" id="981085"/>
    <lineage>
        <taxon>Eukaryota</taxon>
        <taxon>Viridiplantae</taxon>
        <taxon>Streptophyta</taxon>
        <taxon>Embryophyta</taxon>
        <taxon>Tracheophyta</taxon>
        <taxon>Spermatophyta</taxon>
        <taxon>Magnoliopsida</taxon>
        <taxon>eudicotyledons</taxon>
        <taxon>Gunneridae</taxon>
        <taxon>Pentapetalae</taxon>
        <taxon>rosids</taxon>
        <taxon>fabids</taxon>
        <taxon>Rosales</taxon>
        <taxon>Moraceae</taxon>
        <taxon>Moreae</taxon>
        <taxon>Morus</taxon>
    </lineage>
</organism>
<feature type="region of interest" description="Disordered" evidence="1">
    <location>
        <begin position="160"/>
        <end position="188"/>
    </location>
</feature>
<reference evidence="3" key="1">
    <citation type="submission" date="2013-01" db="EMBL/GenBank/DDBJ databases">
        <title>Draft Genome Sequence of a Mulberry Tree, Morus notabilis C.K. Schneid.</title>
        <authorList>
            <person name="He N."/>
            <person name="Zhao S."/>
        </authorList>
    </citation>
    <scope>NUCLEOTIDE SEQUENCE</scope>
</reference>
<keyword evidence="3" id="KW-1185">Reference proteome</keyword>
<proteinExistence type="predicted"/>
<evidence type="ECO:0000313" key="3">
    <source>
        <dbReference type="Proteomes" id="UP000030645"/>
    </source>
</evidence>
<dbReference type="Proteomes" id="UP000030645">
    <property type="component" value="Unassembled WGS sequence"/>
</dbReference>
<sequence length="195" mass="21843">MGIGSLLPYNGTAGYGWVGLDGMDWTGPRSGIEEGQVHQAWRSLFLGRLERANSEWRNWRKPLCTSIRAISYDMEVLALCTKGFSIMGLWFSKGEQARLDRNLLHRVFYDNIILRWVMYMARGVKIDMGSSENIKIKGSDTIELLKLRIEESLDKRTELNNLNGLPPTQDGAGLKRGNQSGGKGTKRSGCLCFGP</sequence>
<gene>
    <name evidence="2" type="ORF">L484_011878</name>
</gene>
<evidence type="ECO:0000313" key="2">
    <source>
        <dbReference type="EMBL" id="EXC21436.1"/>
    </source>
</evidence>
<evidence type="ECO:0000256" key="1">
    <source>
        <dbReference type="SAM" id="MobiDB-lite"/>
    </source>
</evidence>
<accession>W9S219</accession>
<name>W9S219_9ROSA</name>